<sequence length="289" mass="31444">MVPAMASRRAVLFLFVAVAASSIAVALGQAPAGPDYSYVSGTNLGPENWAKLSPKYSACNGGAPGRKQSPIDIVTKNAVPKPDLESLNRTYVASEATFINNGKEISMTFADKVGSVSIGGKSFSLKKLLWRAPSEHTINGKRHPLEVQLVHESDAGTGELAIIAVLYKVGKPDSFYFQLKRELTELAGDRCNYAVEDARSPMGVVHLRSLQKRTGSYFRYMGSLTAPPCTENVYWNVLGKVRQMTKEQLDMLLAPLPPAAKQNARPVQPLNGRVVQFYNPPNSTVSFEV</sequence>
<proteinExistence type="predicted"/>
<accession>A0ACD6A3T0</accession>
<name>A0ACD6A3T0_AVESA</name>
<evidence type="ECO:0000313" key="2">
    <source>
        <dbReference type="Proteomes" id="UP001732700"/>
    </source>
</evidence>
<reference evidence="1" key="2">
    <citation type="submission" date="2025-09" db="UniProtKB">
        <authorList>
            <consortium name="EnsemblPlants"/>
        </authorList>
    </citation>
    <scope>IDENTIFICATION</scope>
</reference>
<organism evidence="1 2">
    <name type="scientific">Avena sativa</name>
    <name type="common">Oat</name>
    <dbReference type="NCBI Taxonomy" id="4498"/>
    <lineage>
        <taxon>Eukaryota</taxon>
        <taxon>Viridiplantae</taxon>
        <taxon>Streptophyta</taxon>
        <taxon>Embryophyta</taxon>
        <taxon>Tracheophyta</taxon>
        <taxon>Spermatophyta</taxon>
        <taxon>Magnoliopsida</taxon>
        <taxon>Liliopsida</taxon>
        <taxon>Poales</taxon>
        <taxon>Poaceae</taxon>
        <taxon>BOP clade</taxon>
        <taxon>Pooideae</taxon>
        <taxon>Poodae</taxon>
        <taxon>Poeae</taxon>
        <taxon>Poeae Chloroplast Group 1 (Aveneae type)</taxon>
        <taxon>Aveninae</taxon>
        <taxon>Avena</taxon>
    </lineage>
</organism>
<dbReference type="EnsemblPlants" id="AVESA.00010b.r2.7CG0683810.1">
    <property type="protein sequence ID" value="AVESA.00010b.r2.7CG0683810.1.CDS"/>
    <property type="gene ID" value="AVESA.00010b.r2.7CG0683810"/>
</dbReference>
<dbReference type="Proteomes" id="UP001732700">
    <property type="component" value="Chromosome 7C"/>
</dbReference>
<evidence type="ECO:0000313" key="1">
    <source>
        <dbReference type="EnsemblPlants" id="AVESA.00010b.r2.7CG0683810.1.CDS"/>
    </source>
</evidence>
<reference evidence="1" key="1">
    <citation type="submission" date="2021-05" db="EMBL/GenBank/DDBJ databases">
        <authorList>
            <person name="Scholz U."/>
            <person name="Mascher M."/>
            <person name="Fiebig A."/>
        </authorList>
    </citation>
    <scope>NUCLEOTIDE SEQUENCE [LARGE SCALE GENOMIC DNA]</scope>
</reference>
<protein>
    <submittedName>
        <fullName evidence="1">Uncharacterized protein</fullName>
    </submittedName>
</protein>
<keyword evidence="2" id="KW-1185">Reference proteome</keyword>